<evidence type="ECO:0000313" key="3">
    <source>
        <dbReference type="EMBL" id="KAK7248430.1"/>
    </source>
</evidence>
<dbReference type="EMBL" id="JBBJCI010000100">
    <property type="protein sequence ID" value="KAK7248430.1"/>
    <property type="molecule type" value="Genomic_DNA"/>
</dbReference>
<evidence type="ECO:0000313" key="4">
    <source>
        <dbReference type="Proteomes" id="UP001363151"/>
    </source>
</evidence>
<evidence type="ECO:0000256" key="1">
    <source>
        <dbReference type="SAM" id="Phobius"/>
    </source>
</evidence>
<keyword evidence="3" id="KW-0934">Plastid</keyword>
<geneLocation type="chloroplast" evidence="3"/>
<organism evidence="3 4">
    <name type="scientific">Aureococcus anophagefferens</name>
    <name type="common">Harmful bloom alga</name>
    <dbReference type="NCBI Taxonomy" id="44056"/>
    <lineage>
        <taxon>Eukaryota</taxon>
        <taxon>Sar</taxon>
        <taxon>Stramenopiles</taxon>
        <taxon>Ochrophyta</taxon>
        <taxon>Pelagophyceae</taxon>
        <taxon>Pelagomonadales</taxon>
        <taxon>Pelagomonadaceae</taxon>
        <taxon>Aureococcus</taxon>
    </lineage>
</organism>
<keyword evidence="1" id="KW-1133">Transmembrane helix</keyword>
<sequence>MNLILFLINIFIIILVLTRIPNVNTAAMDIDQNPKILNPLISLFTVILLASNVYIQVTS</sequence>
<feature type="chain" id="PRO_5046893552" evidence="2">
    <location>
        <begin position="26"/>
        <end position="59"/>
    </location>
</feature>
<keyword evidence="4" id="KW-1185">Reference proteome</keyword>
<gene>
    <name evidence="3" type="ORF">SO694_cp00102</name>
</gene>
<evidence type="ECO:0000256" key="2">
    <source>
        <dbReference type="SAM" id="SignalP"/>
    </source>
</evidence>
<keyword evidence="3" id="KW-0150">Chloroplast</keyword>
<keyword evidence="1" id="KW-0812">Transmembrane</keyword>
<name>A0ABR1G531_AURAN</name>
<feature type="transmembrane region" description="Helical" evidence="1">
    <location>
        <begin position="36"/>
        <end position="55"/>
    </location>
</feature>
<feature type="signal peptide" evidence="2">
    <location>
        <begin position="1"/>
        <end position="25"/>
    </location>
</feature>
<proteinExistence type="predicted"/>
<keyword evidence="2" id="KW-0732">Signal</keyword>
<keyword evidence="1" id="KW-0472">Membrane</keyword>
<protein>
    <submittedName>
        <fullName evidence="3">Uncharacterized protein</fullName>
    </submittedName>
</protein>
<dbReference type="Proteomes" id="UP001363151">
    <property type="component" value="Unassembled WGS sequence"/>
</dbReference>
<comment type="caution">
    <text evidence="3">The sequence shown here is derived from an EMBL/GenBank/DDBJ whole genome shotgun (WGS) entry which is preliminary data.</text>
</comment>
<reference evidence="3 4" key="1">
    <citation type="submission" date="2024-03" db="EMBL/GenBank/DDBJ databases">
        <title>Aureococcus anophagefferens CCMP1851 and Kratosvirus quantuckense: Draft genome of a second virus-susceptible host strain in the model system.</title>
        <authorList>
            <person name="Chase E."/>
            <person name="Truchon A.R."/>
            <person name="Schepens W."/>
            <person name="Wilhelm S.W."/>
        </authorList>
    </citation>
    <scope>NUCLEOTIDE SEQUENCE [LARGE SCALE GENOMIC DNA]</scope>
    <source>
        <strain evidence="3 4">CCMP1851</strain>
    </source>
</reference>
<accession>A0ABR1G531</accession>